<evidence type="ECO:0000313" key="2">
    <source>
        <dbReference type="Proteomes" id="UP000654257"/>
    </source>
</evidence>
<dbReference type="AlphaFoldDB" id="A0A917CKK2"/>
<dbReference type="InterPro" id="IPR025444">
    <property type="entry name" value="Monooxy_af470"/>
</dbReference>
<evidence type="ECO:0000313" key="1">
    <source>
        <dbReference type="EMBL" id="GGF90854.1"/>
    </source>
</evidence>
<dbReference type="Pfam" id="PF13826">
    <property type="entry name" value="Monooxy_af470-like"/>
    <property type="match status" value="1"/>
</dbReference>
<comment type="caution">
    <text evidence="1">The sequence shown here is derived from an EMBL/GenBank/DDBJ whole genome shotgun (WGS) entry which is preliminary data.</text>
</comment>
<dbReference type="Proteomes" id="UP000654257">
    <property type="component" value="Unassembled WGS sequence"/>
</dbReference>
<keyword evidence="2" id="KW-1185">Reference proteome</keyword>
<reference evidence="1" key="2">
    <citation type="submission" date="2020-09" db="EMBL/GenBank/DDBJ databases">
        <authorList>
            <person name="Sun Q."/>
            <person name="Sedlacek I."/>
        </authorList>
    </citation>
    <scope>NUCLEOTIDE SEQUENCE</scope>
    <source>
        <strain evidence="1">CCM 7905</strain>
    </source>
</reference>
<proteinExistence type="predicted"/>
<organism evidence="1 2">
    <name type="scientific">Rhodococcoides trifolii</name>
    <dbReference type="NCBI Taxonomy" id="908250"/>
    <lineage>
        <taxon>Bacteria</taxon>
        <taxon>Bacillati</taxon>
        <taxon>Actinomycetota</taxon>
        <taxon>Actinomycetes</taxon>
        <taxon>Mycobacteriales</taxon>
        <taxon>Nocardiaceae</taxon>
        <taxon>Rhodococcoides</taxon>
    </lineage>
</organism>
<sequence>MTSVQNGRFTAQIDGDFVVFVIGMRINKVRRIDQWIRPFMAMPRMLSELAAHPELGMLGASSSLGGRTITMIQYWRSFEALEAFAKDPNNPHLPAWREFNKRVGGNGNVGIFHETYRVGPGQHESIYANMPVMGLAAAGSAAPLSAKSTARARITR</sequence>
<gene>
    <name evidence="1" type="ORF">GCM10007304_00980</name>
</gene>
<dbReference type="EMBL" id="BMCU01000001">
    <property type="protein sequence ID" value="GGF90854.1"/>
    <property type="molecule type" value="Genomic_DNA"/>
</dbReference>
<reference evidence="1" key="1">
    <citation type="journal article" date="2014" name="Int. J. Syst. Evol. Microbiol.">
        <title>Complete genome sequence of Corynebacterium casei LMG S-19264T (=DSM 44701T), isolated from a smear-ripened cheese.</title>
        <authorList>
            <consortium name="US DOE Joint Genome Institute (JGI-PGF)"/>
            <person name="Walter F."/>
            <person name="Albersmeier A."/>
            <person name="Kalinowski J."/>
            <person name="Ruckert C."/>
        </authorList>
    </citation>
    <scope>NUCLEOTIDE SEQUENCE</scope>
    <source>
        <strain evidence="1">CCM 7905</strain>
    </source>
</reference>
<dbReference type="RefSeq" id="WP_188542767.1">
    <property type="nucleotide sequence ID" value="NZ_BMCU01000001.1"/>
</dbReference>
<name>A0A917CKK2_9NOCA</name>
<accession>A0A917CKK2</accession>
<protein>
    <submittedName>
        <fullName evidence="1">Transcriptional regulator</fullName>
    </submittedName>
</protein>